<comment type="caution">
    <text evidence="1">The sequence shown here is derived from an EMBL/GenBank/DDBJ whole genome shotgun (WGS) entry which is preliminary data.</text>
</comment>
<sequence>TQRPASSCFRSVVPSRQTVWCWLVVKWRGWWSVLRPCWSSSLNPTTLTSMMKRMNTVALPLCLRRGGVAAGSWEASPCAEAGPAVIVGMTECLPAEGCVGPCLPPAAITTISAPAGVLLRPTPVGLAGEARGHETCQWVTHIEG</sequence>
<gene>
    <name evidence="1" type="ORF">GOODEAATRI_013802</name>
</gene>
<protein>
    <submittedName>
        <fullName evidence="1">Uncharacterized protein</fullName>
    </submittedName>
</protein>
<keyword evidence="2" id="KW-1185">Reference proteome</keyword>
<feature type="non-terminal residue" evidence="1">
    <location>
        <position position="1"/>
    </location>
</feature>
<feature type="non-terminal residue" evidence="1">
    <location>
        <position position="144"/>
    </location>
</feature>
<organism evidence="1 2">
    <name type="scientific">Goodea atripinnis</name>
    <dbReference type="NCBI Taxonomy" id="208336"/>
    <lineage>
        <taxon>Eukaryota</taxon>
        <taxon>Metazoa</taxon>
        <taxon>Chordata</taxon>
        <taxon>Craniata</taxon>
        <taxon>Vertebrata</taxon>
        <taxon>Euteleostomi</taxon>
        <taxon>Actinopterygii</taxon>
        <taxon>Neopterygii</taxon>
        <taxon>Teleostei</taxon>
        <taxon>Neoteleostei</taxon>
        <taxon>Acanthomorphata</taxon>
        <taxon>Ovalentaria</taxon>
        <taxon>Atherinomorphae</taxon>
        <taxon>Cyprinodontiformes</taxon>
        <taxon>Goodeidae</taxon>
        <taxon>Goodea</taxon>
    </lineage>
</organism>
<evidence type="ECO:0000313" key="1">
    <source>
        <dbReference type="EMBL" id="MEQ2181650.1"/>
    </source>
</evidence>
<dbReference type="EMBL" id="JAHRIO010070909">
    <property type="protein sequence ID" value="MEQ2181650.1"/>
    <property type="molecule type" value="Genomic_DNA"/>
</dbReference>
<reference evidence="1 2" key="1">
    <citation type="submission" date="2021-06" db="EMBL/GenBank/DDBJ databases">
        <authorList>
            <person name="Palmer J.M."/>
        </authorList>
    </citation>
    <scope>NUCLEOTIDE SEQUENCE [LARGE SCALE GENOMIC DNA]</scope>
    <source>
        <strain evidence="1 2">GA_2019</strain>
        <tissue evidence="1">Muscle</tissue>
    </source>
</reference>
<proteinExistence type="predicted"/>
<accession>A0ABV0PDV9</accession>
<name>A0ABV0PDV9_9TELE</name>
<dbReference type="Proteomes" id="UP001476798">
    <property type="component" value="Unassembled WGS sequence"/>
</dbReference>
<evidence type="ECO:0000313" key="2">
    <source>
        <dbReference type="Proteomes" id="UP001476798"/>
    </source>
</evidence>